<name>A0A8C8W465_PERMB</name>
<dbReference type="Ensembl" id="ENSPEMT00000035964.1">
    <property type="protein sequence ID" value="ENSPEMP00000035454.1"/>
    <property type="gene ID" value="ENSPEMG00000027857.1"/>
</dbReference>
<reference evidence="2" key="2">
    <citation type="submission" date="2025-08" db="UniProtKB">
        <authorList>
            <consortium name="Ensembl"/>
        </authorList>
    </citation>
    <scope>IDENTIFICATION</scope>
</reference>
<reference evidence="2 3" key="1">
    <citation type="submission" date="2018-10" db="EMBL/GenBank/DDBJ databases">
        <title>Improved assembly of the deer mouse Peromyscus maniculatus genome.</title>
        <authorList>
            <person name="Lassance J.-M."/>
            <person name="Hoekstra H.E."/>
        </authorList>
    </citation>
    <scope>NUCLEOTIDE SEQUENCE [LARGE SCALE GENOMIC DNA]</scope>
</reference>
<feature type="compositionally biased region" description="Basic residues" evidence="1">
    <location>
        <begin position="1"/>
        <end position="10"/>
    </location>
</feature>
<feature type="compositionally biased region" description="Low complexity" evidence="1">
    <location>
        <begin position="133"/>
        <end position="142"/>
    </location>
</feature>
<sequence length="182" mass="19390">MTRRHRHRVRRDTAAPAPRPGGETRKCSGLCGPRAGKGGCRPRLWASRGRELALPRVIEPALRPGGEGLHAPPLLASWREDERAELGPGSRRGVGFLSLPTPATPPPRHLPGRRTFARLLPAGVALPDHASRVPRSGVPSSPLRTSQSPGYPGPRKASRSRGTLGTGPATLGRFFGRALQAS</sequence>
<dbReference type="Proteomes" id="UP000694547">
    <property type="component" value="Chromosome 4"/>
</dbReference>
<feature type="region of interest" description="Disordered" evidence="1">
    <location>
        <begin position="82"/>
        <end position="111"/>
    </location>
</feature>
<evidence type="ECO:0000313" key="3">
    <source>
        <dbReference type="Proteomes" id="UP000694547"/>
    </source>
</evidence>
<feature type="region of interest" description="Disordered" evidence="1">
    <location>
        <begin position="124"/>
        <end position="182"/>
    </location>
</feature>
<evidence type="ECO:0000256" key="1">
    <source>
        <dbReference type="SAM" id="MobiDB-lite"/>
    </source>
</evidence>
<feature type="region of interest" description="Disordered" evidence="1">
    <location>
        <begin position="1"/>
        <end position="33"/>
    </location>
</feature>
<dbReference type="AlphaFoldDB" id="A0A8C8W465"/>
<accession>A0A8C8W465</accession>
<reference evidence="2" key="3">
    <citation type="submission" date="2025-09" db="UniProtKB">
        <authorList>
            <consortium name="Ensembl"/>
        </authorList>
    </citation>
    <scope>IDENTIFICATION</scope>
</reference>
<proteinExistence type="predicted"/>
<organism evidence="2 3">
    <name type="scientific">Peromyscus maniculatus bairdii</name>
    <name type="common">Prairie deer mouse</name>
    <dbReference type="NCBI Taxonomy" id="230844"/>
    <lineage>
        <taxon>Eukaryota</taxon>
        <taxon>Metazoa</taxon>
        <taxon>Chordata</taxon>
        <taxon>Craniata</taxon>
        <taxon>Vertebrata</taxon>
        <taxon>Euteleostomi</taxon>
        <taxon>Mammalia</taxon>
        <taxon>Eutheria</taxon>
        <taxon>Euarchontoglires</taxon>
        <taxon>Glires</taxon>
        <taxon>Rodentia</taxon>
        <taxon>Myomorpha</taxon>
        <taxon>Muroidea</taxon>
        <taxon>Cricetidae</taxon>
        <taxon>Neotominae</taxon>
        <taxon>Peromyscus</taxon>
    </lineage>
</organism>
<keyword evidence="3" id="KW-1185">Reference proteome</keyword>
<dbReference type="GeneTree" id="ENSGT01140000286673"/>
<protein>
    <submittedName>
        <fullName evidence="2">Uncharacterized protein</fullName>
    </submittedName>
</protein>
<evidence type="ECO:0000313" key="2">
    <source>
        <dbReference type="Ensembl" id="ENSPEMP00000035454.1"/>
    </source>
</evidence>